<feature type="compositionally biased region" description="Low complexity" evidence="1">
    <location>
        <begin position="233"/>
        <end position="244"/>
    </location>
</feature>
<keyword evidence="2" id="KW-0812">Transmembrane</keyword>
<sequence>MPSHARHGSGARPEPAPHADAHHHDAPYQDAGYDDGAAYGGYGAHDGYGTPVHADSAYDAQGYESQGYGGQAYRGQGYGGQAQGGQAYDGQSHGGHGYGGQGYEQAGYQQSGHTSAGHSSAGYASAYEYDPVYAADPGYDPVYASGGPAHEQGGPEEHPHPSAAAASAPRRGGSRAASAGGQGPRPTRAQARAAARARTRRKRRMRNGFLGVGSVAAVAVIAVAGFVNPHHGAASTTAQSDTSAVPVAGRTGDGDASRSVDRATPAAAVRQLPGLGKTFLAKVPAGAQQVLLVTGKGKNQNTGTAVLYTRTAGGGWMPGPTWAARNAKDGWTTDHHAGDLHSPIGVYSLTDAGGLDPNPGTKLPYLRSSAFQAPGTGFEGESLADAFDYVVAINYNHVPGTSPLSPERPMGASRGGGIWVHVDHGGPTHGCVALAKNDMRALLQALDPSKHPVIVMGDAASLAQ</sequence>
<feature type="compositionally biased region" description="Low complexity" evidence="1">
    <location>
        <begin position="103"/>
        <end position="120"/>
    </location>
</feature>
<dbReference type="PANTHER" id="PTHR38589:SF1">
    <property type="entry name" value="BLR0621 PROTEIN"/>
    <property type="match status" value="1"/>
</dbReference>
<evidence type="ECO:0000259" key="3">
    <source>
        <dbReference type="Pfam" id="PF03734"/>
    </source>
</evidence>
<evidence type="ECO:0000256" key="2">
    <source>
        <dbReference type="SAM" id="Phobius"/>
    </source>
</evidence>
<keyword evidence="5" id="KW-1185">Reference proteome</keyword>
<feature type="region of interest" description="Disordered" evidence="1">
    <location>
        <begin position="78"/>
        <end position="120"/>
    </location>
</feature>
<feature type="region of interest" description="Disordered" evidence="1">
    <location>
        <begin position="1"/>
        <end position="46"/>
    </location>
</feature>
<evidence type="ECO:0000313" key="5">
    <source>
        <dbReference type="Proteomes" id="UP000183015"/>
    </source>
</evidence>
<name>A0A1H7F786_STRJI</name>
<feature type="region of interest" description="Disordered" evidence="1">
    <location>
        <begin position="232"/>
        <end position="260"/>
    </location>
</feature>
<keyword evidence="2" id="KW-1133">Transmembrane helix</keyword>
<reference evidence="5" key="1">
    <citation type="submission" date="2016-10" db="EMBL/GenBank/DDBJ databases">
        <authorList>
            <person name="Varghese N."/>
        </authorList>
    </citation>
    <scope>NUCLEOTIDE SEQUENCE [LARGE SCALE GENOMIC DNA]</scope>
    <source>
        <strain evidence="5">DSM 45096 / BCRC 16803 / CGMCC 4.1857 / CIP 109030 / JCM 12277 / KCTC 19219 / NBRC 100920 / 33214</strain>
    </source>
</reference>
<feature type="domain" description="L,D-TPase catalytic" evidence="3">
    <location>
        <begin position="299"/>
        <end position="455"/>
    </location>
</feature>
<dbReference type="GO" id="GO:0016740">
    <property type="term" value="F:transferase activity"/>
    <property type="evidence" value="ECO:0007669"/>
    <property type="project" value="InterPro"/>
</dbReference>
<dbReference type="Pfam" id="PF03734">
    <property type="entry name" value="YkuD"/>
    <property type="match status" value="1"/>
</dbReference>
<keyword evidence="2" id="KW-0472">Membrane</keyword>
<organism evidence="4 5">
    <name type="scientific">Streptacidiphilus jiangxiensis</name>
    <dbReference type="NCBI Taxonomy" id="235985"/>
    <lineage>
        <taxon>Bacteria</taxon>
        <taxon>Bacillati</taxon>
        <taxon>Actinomycetota</taxon>
        <taxon>Actinomycetes</taxon>
        <taxon>Kitasatosporales</taxon>
        <taxon>Streptomycetaceae</taxon>
        <taxon>Streptacidiphilus</taxon>
    </lineage>
</organism>
<dbReference type="STRING" id="235985.SAMN05414137_101128"/>
<proteinExistence type="predicted"/>
<gene>
    <name evidence="4" type="ORF">SAMN05414137_101128</name>
</gene>
<dbReference type="CDD" id="cd16913">
    <property type="entry name" value="YkuD_like"/>
    <property type="match status" value="1"/>
</dbReference>
<dbReference type="EMBL" id="FOAZ01000001">
    <property type="protein sequence ID" value="SEK21973.1"/>
    <property type="molecule type" value="Genomic_DNA"/>
</dbReference>
<accession>A0A1H7F786</accession>
<feature type="compositionally biased region" description="Basic and acidic residues" evidence="1">
    <location>
        <begin position="15"/>
        <end position="27"/>
    </location>
</feature>
<feature type="compositionally biased region" description="Low complexity" evidence="1">
    <location>
        <begin position="161"/>
        <end position="194"/>
    </location>
</feature>
<dbReference type="RefSeq" id="WP_425314652.1">
    <property type="nucleotide sequence ID" value="NZ_FOAZ01000001.1"/>
</dbReference>
<feature type="transmembrane region" description="Helical" evidence="2">
    <location>
        <begin position="208"/>
        <end position="227"/>
    </location>
</feature>
<feature type="region of interest" description="Disordered" evidence="1">
    <location>
        <begin position="143"/>
        <end position="201"/>
    </location>
</feature>
<dbReference type="PANTHER" id="PTHR38589">
    <property type="entry name" value="BLR0621 PROTEIN"/>
    <property type="match status" value="1"/>
</dbReference>
<dbReference type="AlphaFoldDB" id="A0A1H7F786"/>
<evidence type="ECO:0000313" key="4">
    <source>
        <dbReference type="EMBL" id="SEK21973.1"/>
    </source>
</evidence>
<evidence type="ECO:0000256" key="1">
    <source>
        <dbReference type="SAM" id="MobiDB-lite"/>
    </source>
</evidence>
<dbReference type="InterPro" id="IPR005490">
    <property type="entry name" value="LD_TPept_cat_dom"/>
</dbReference>
<protein>
    <submittedName>
        <fullName evidence="4">L,D-peptidoglycan transpeptidase YkuD, ErfK/YbiS/YcfS/YnhG family</fullName>
    </submittedName>
</protein>
<feature type="compositionally biased region" description="Gly residues" evidence="1">
    <location>
        <begin position="92"/>
        <end position="102"/>
    </location>
</feature>
<dbReference type="Proteomes" id="UP000183015">
    <property type="component" value="Unassembled WGS sequence"/>
</dbReference>
<feature type="compositionally biased region" description="Low complexity" evidence="1">
    <location>
        <begin position="28"/>
        <end position="37"/>
    </location>
</feature>
<dbReference type="eggNOG" id="COG3786">
    <property type="taxonomic scope" value="Bacteria"/>
</dbReference>